<name>A0A9Q1FIG3_SYNKA</name>
<reference evidence="2" key="1">
    <citation type="journal article" date="2023" name="Science">
        <title>Genome structures resolve the early diversification of teleost fishes.</title>
        <authorList>
            <person name="Parey E."/>
            <person name="Louis A."/>
            <person name="Montfort J."/>
            <person name="Bouchez O."/>
            <person name="Roques C."/>
            <person name="Iampietro C."/>
            <person name="Lluch J."/>
            <person name="Castinel A."/>
            <person name="Donnadieu C."/>
            <person name="Desvignes T."/>
            <person name="Floi Bucao C."/>
            <person name="Jouanno E."/>
            <person name="Wen M."/>
            <person name="Mejri S."/>
            <person name="Dirks R."/>
            <person name="Jansen H."/>
            <person name="Henkel C."/>
            <person name="Chen W.J."/>
            <person name="Zahm M."/>
            <person name="Cabau C."/>
            <person name="Klopp C."/>
            <person name="Thompson A.W."/>
            <person name="Robinson-Rechavi M."/>
            <person name="Braasch I."/>
            <person name="Lecointre G."/>
            <person name="Bobe J."/>
            <person name="Postlethwait J.H."/>
            <person name="Berthelot C."/>
            <person name="Roest Crollius H."/>
            <person name="Guiguen Y."/>
        </authorList>
    </citation>
    <scope>NUCLEOTIDE SEQUENCE</scope>
    <source>
        <strain evidence="2">WJC10195</strain>
    </source>
</reference>
<dbReference type="EMBL" id="JAINUF010000005">
    <property type="protein sequence ID" value="KAJ8359466.1"/>
    <property type="molecule type" value="Genomic_DNA"/>
</dbReference>
<protein>
    <submittedName>
        <fullName evidence="2">Uncharacterized protein</fullName>
    </submittedName>
</protein>
<evidence type="ECO:0000313" key="2">
    <source>
        <dbReference type="EMBL" id="KAJ8359466.1"/>
    </source>
</evidence>
<organism evidence="2 3">
    <name type="scientific">Synaphobranchus kaupii</name>
    <name type="common">Kaup's arrowtooth eel</name>
    <dbReference type="NCBI Taxonomy" id="118154"/>
    <lineage>
        <taxon>Eukaryota</taxon>
        <taxon>Metazoa</taxon>
        <taxon>Chordata</taxon>
        <taxon>Craniata</taxon>
        <taxon>Vertebrata</taxon>
        <taxon>Euteleostomi</taxon>
        <taxon>Actinopterygii</taxon>
        <taxon>Neopterygii</taxon>
        <taxon>Teleostei</taxon>
        <taxon>Anguilliformes</taxon>
        <taxon>Synaphobranchidae</taxon>
        <taxon>Synaphobranchus</taxon>
    </lineage>
</organism>
<accession>A0A9Q1FIG3</accession>
<dbReference type="AlphaFoldDB" id="A0A9Q1FIG3"/>
<keyword evidence="1" id="KW-1133">Transmembrane helix</keyword>
<evidence type="ECO:0000313" key="3">
    <source>
        <dbReference type="Proteomes" id="UP001152622"/>
    </source>
</evidence>
<gene>
    <name evidence="2" type="ORF">SKAU_G00159910</name>
</gene>
<keyword evidence="1" id="KW-0812">Transmembrane</keyword>
<evidence type="ECO:0000256" key="1">
    <source>
        <dbReference type="SAM" id="Phobius"/>
    </source>
</evidence>
<sequence>MVPSSQELNPNDLISPLDLIVGQQKLELIMHPVVLKLISVKWNLYGKLGAWILLLFNALFIISWTGVAISVSVVRDKEHPYEFPRVPSSSPTHRKECKNRLYIVLKAISQWAWHDTVVLVVTSGATKIETEEPEGLMKDPSLAVTPNAIFRLARTAVLTQLRTREASRSPIRAAISTLNCIPA</sequence>
<comment type="caution">
    <text evidence="2">The sequence shown here is derived from an EMBL/GenBank/DDBJ whole genome shotgun (WGS) entry which is preliminary data.</text>
</comment>
<keyword evidence="3" id="KW-1185">Reference proteome</keyword>
<dbReference type="Proteomes" id="UP001152622">
    <property type="component" value="Chromosome 5"/>
</dbReference>
<proteinExistence type="predicted"/>
<dbReference type="OrthoDB" id="194358at2759"/>
<feature type="transmembrane region" description="Helical" evidence="1">
    <location>
        <begin position="50"/>
        <end position="74"/>
    </location>
</feature>
<keyword evidence="1" id="KW-0472">Membrane</keyword>